<organism evidence="1 2">
    <name type="scientific">Bifiguratus adelaidae</name>
    <dbReference type="NCBI Taxonomy" id="1938954"/>
    <lineage>
        <taxon>Eukaryota</taxon>
        <taxon>Fungi</taxon>
        <taxon>Fungi incertae sedis</taxon>
        <taxon>Mucoromycota</taxon>
        <taxon>Mucoromycotina</taxon>
        <taxon>Endogonomycetes</taxon>
        <taxon>Endogonales</taxon>
        <taxon>Endogonales incertae sedis</taxon>
        <taxon>Bifiguratus</taxon>
    </lineage>
</organism>
<dbReference type="SUPFAM" id="SSF55298">
    <property type="entry name" value="YjgF-like"/>
    <property type="match status" value="1"/>
</dbReference>
<dbReference type="CDD" id="cd00448">
    <property type="entry name" value="YjgF_YER057c_UK114_family"/>
    <property type="match status" value="1"/>
</dbReference>
<name>A0A261Y1R8_9FUNG</name>
<dbReference type="InterPro" id="IPR006175">
    <property type="entry name" value="YjgF/YER057c/UK114"/>
</dbReference>
<protein>
    <recommendedName>
        <fullName evidence="3">2-aminomuconate deaminase</fullName>
    </recommendedName>
</protein>
<keyword evidence="2" id="KW-1185">Reference proteome</keyword>
<proteinExistence type="predicted"/>
<dbReference type="GO" id="GO:0005829">
    <property type="term" value="C:cytosol"/>
    <property type="evidence" value="ECO:0007669"/>
    <property type="project" value="TreeGrafter"/>
</dbReference>
<dbReference type="EMBL" id="MVBO01000040">
    <property type="protein sequence ID" value="OZJ04454.1"/>
    <property type="molecule type" value="Genomic_DNA"/>
</dbReference>
<dbReference type="GO" id="GO:0019239">
    <property type="term" value="F:deaminase activity"/>
    <property type="evidence" value="ECO:0007669"/>
    <property type="project" value="TreeGrafter"/>
</dbReference>
<evidence type="ECO:0000313" key="2">
    <source>
        <dbReference type="Proteomes" id="UP000242875"/>
    </source>
</evidence>
<evidence type="ECO:0000313" key="1">
    <source>
        <dbReference type="EMBL" id="OZJ04454.1"/>
    </source>
</evidence>
<dbReference type="AlphaFoldDB" id="A0A261Y1R8"/>
<dbReference type="GO" id="GO:0005739">
    <property type="term" value="C:mitochondrion"/>
    <property type="evidence" value="ECO:0007669"/>
    <property type="project" value="TreeGrafter"/>
</dbReference>
<dbReference type="PANTHER" id="PTHR11803">
    <property type="entry name" value="2-IMINOBUTANOATE/2-IMINOPROPANOATE DEAMINASE RIDA"/>
    <property type="match status" value="1"/>
</dbReference>
<dbReference type="PANTHER" id="PTHR11803:SF48">
    <property type="entry name" value="2-AMINOMUCONATE DEAMINASE"/>
    <property type="match status" value="1"/>
</dbReference>
<evidence type="ECO:0008006" key="3">
    <source>
        <dbReference type="Google" id="ProtNLM"/>
    </source>
</evidence>
<sequence>MSVNGQAVILNDRAQALAAYPHARIAGGLIFVSGVSSRNPDNSYEGVTILPDGQFQTDIRAQTRAVLNNIDAILRKAGASLKHVVDLTVFLVDMKDYAAFNEVYNTFFDAETGPSRTTVAVAQLPAKPIVIEIKATALAP</sequence>
<dbReference type="OrthoDB" id="309640at2759"/>
<dbReference type="Gene3D" id="3.30.1330.40">
    <property type="entry name" value="RutC-like"/>
    <property type="match status" value="1"/>
</dbReference>
<dbReference type="Proteomes" id="UP000242875">
    <property type="component" value="Unassembled WGS sequence"/>
</dbReference>
<dbReference type="InterPro" id="IPR035959">
    <property type="entry name" value="RutC-like_sf"/>
</dbReference>
<gene>
    <name evidence="1" type="ORF">BZG36_02787</name>
</gene>
<comment type="caution">
    <text evidence="1">The sequence shown here is derived from an EMBL/GenBank/DDBJ whole genome shotgun (WGS) entry which is preliminary data.</text>
</comment>
<reference evidence="1 2" key="1">
    <citation type="journal article" date="2017" name="Mycologia">
        <title>Bifiguratus adelaidae, gen. et sp. nov., a new member of Mucoromycotina in endophytic and soil-dwelling habitats.</title>
        <authorList>
            <person name="Torres-Cruz T.J."/>
            <person name="Billingsley Tobias T.L."/>
            <person name="Almatruk M."/>
            <person name="Hesse C."/>
            <person name="Kuske C.R."/>
            <person name="Desiro A."/>
            <person name="Benucci G.M."/>
            <person name="Bonito G."/>
            <person name="Stajich J.E."/>
            <person name="Dunlap C."/>
            <person name="Arnold A.E."/>
            <person name="Porras-Alfaro A."/>
        </authorList>
    </citation>
    <scope>NUCLEOTIDE SEQUENCE [LARGE SCALE GENOMIC DNA]</scope>
    <source>
        <strain evidence="1 2">AZ0501</strain>
    </source>
</reference>
<dbReference type="Pfam" id="PF01042">
    <property type="entry name" value="Ribonuc_L-PSP"/>
    <property type="match status" value="1"/>
</dbReference>
<accession>A0A261Y1R8</accession>